<dbReference type="SUPFAM" id="SSF55874">
    <property type="entry name" value="ATPase domain of HSP90 chaperone/DNA topoisomerase II/histidine kinase"/>
    <property type="match status" value="1"/>
</dbReference>
<keyword evidence="11" id="KW-0732">Signal</keyword>
<dbReference type="Pfam" id="PF07730">
    <property type="entry name" value="HisKA_3"/>
    <property type="match status" value="1"/>
</dbReference>
<name>A0ABN6HVD2_9FLAO</name>
<dbReference type="RefSeq" id="WP_221257518.1">
    <property type="nucleotide sequence ID" value="NZ_AP024749.1"/>
</dbReference>
<dbReference type="CDD" id="cd16917">
    <property type="entry name" value="HATPase_UhpB-NarQ-NarX-like"/>
    <property type="match status" value="1"/>
</dbReference>
<dbReference type="EC" id="2.7.13.3" evidence="2"/>
<sequence>MKVLRILVLMILFFSTKTFSQSIEDIISETKLKFQNETETELKAKLSADLAWYYVQVNIDSAKFYGEKSLSLSKLSKNQTLIAQSYNDLATVYFVKGDYKKSLAFTDESLKLRKLLNDEAGIASLYFKKGNAYNKMSKYDSTMYYYFKANKYYESVGDSAVFMNLESNISSTYFSMGNYSKALKYLSKPLKYYKDTKQFLLLSNSTMNLGNIQLSLKDTINALQSFNKAIDYAEQSNNFSTLASTYNNIANIYTAQNKFELASQFIEKSIEIREKMGLDADLESSKLTLANNELRIGNYNEAKKRYLSVKSAFEKNNSKDKLREIYLGLSYIYASEKKADSLSYYHKKYLEVLNTIYKDETLKASQEIEVKYQTEKKEREILLQKAKIAEKNTIIISVISLLLLSVLLGYFLYSKQKMKTVQLLKERELQDALLKIETQNKLQEQRLQISRDLHDNIGSQLTFIISSIDNLKFALGNQNPKIDEKLTNISSFTRETIVELRDTIWAMNKEEITVEDLETRISNFIENAKISLSGTQFIFSSNLKSTQLKPFSSRDGMNIYRIIQESVNNAIKHAKATKIEVMIQELENQICIEIIDNGSGFNLQETEKGNGLNSIEKRASELNSKLTVKSDSNGTNITLDLKKELL</sequence>
<feature type="repeat" description="TPR" evidence="9">
    <location>
        <begin position="243"/>
        <end position="276"/>
    </location>
</feature>
<dbReference type="Gene3D" id="3.30.565.10">
    <property type="entry name" value="Histidine kinase-like ATPase, C-terminal domain"/>
    <property type="match status" value="1"/>
</dbReference>
<keyword evidence="10" id="KW-1133">Transmembrane helix</keyword>
<protein>
    <recommendedName>
        <fullName evidence="2">histidine kinase</fullName>
        <ecNumber evidence="2">2.7.13.3</ecNumber>
    </recommendedName>
</protein>
<evidence type="ECO:0000256" key="7">
    <source>
        <dbReference type="ARBA" id="ARBA00022840"/>
    </source>
</evidence>
<dbReference type="Pfam" id="PF02518">
    <property type="entry name" value="HATPase_c"/>
    <property type="match status" value="1"/>
</dbReference>
<dbReference type="Proteomes" id="UP000825258">
    <property type="component" value="Chromosome"/>
</dbReference>
<feature type="repeat" description="TPR" evidence="9">
    <location>
        <begin position="203"/>
        <end position="236"/>
    </location>
</feature>
<dbReference type="PROSITE" id="PS50005">
    <property type="entry name" value="TPR"/>
    <property type="match status" value="3"/>
</dbReference>
<dbReference type="PROSITE" id="PS50109">
    <property type="entry name" value="HIS_KIN"/>
    <property type="match status" value="1"/>
</dbReference>
<comment type="catalytic activity">
    <reaction evidence="1">
        <text>ATP + protein L-histidine = ADP + protein N-phospho-L-histidine.</text>
        <dbReference type="EC" id="2.7.13.3"/>
    </reaction>
</comment>
<evidence type="ECO:0000256" key="9">
    <source>
        <dbReference type="PROSITE-ProRule" id="PRU00339"/>
    </source>
</evidence>
<evidence type="ECO:0000256" key="5">
    <source>
        <dbReference type="ARBA" id="ARBA00022741"/>
    </source>
</evidence>
<dbReference type="Pfam" id="PF13424">
    <property type="entry name" value="TPR_12"/>
    <property type="match status" value="1"/>
</dbReference>
<evidence type="ECO:0000256" key="10">
    <source>
        <dbReference type="SAM" id="Phobius"/>
    </source>
</evidence>
<dbReference type="InterPro" id="IPR011990">
    <property type="entry name" value="TPR-like_helical_dom_sf"/>
</dbReference>
<dbReference type="InterPro" id="IPR003594">
    <property type="entry name" value="HATPase_dom"/>
</dbReference>
<keyword evidence="14" id="KW-1185">Reference proteome</keyword>
<evidence type="ECO:0000313" key="14">
    <source>
        <dbReference type="Proteomes" id="UP000825258"/>
    </source>
</evidence>
<feature type="chain" id="PRO_5047434436" description="histidine kinase" evidence="11">
    <location>
        <begin position="21"/>
        <end position="646"/>
    </location>
</feature>
<gene>
    <name evidence="13" type="ORF">KK2020170_12660</name>
</gene>
<keyword evidence="5" id="KW-0547">Nucleotide-binding</keyword>
<dbReference type="PANTHER" id="PTHR24421">
    <property type="entry name" value="NITRATE/NITRITE SENSOR PROTEIN NARX-RELATED"/>
    <property type="match status" value="1"/>
</dbReference>
<accession>A0ABN6HVD2</accession>
<keyword evidence="10" id="KW-0472">Membrane</keyword>
<evidence type="ECO:0000256" key="3">
    <source>
        <dbReference type="ARBA" id="ARBA00022553"/>
    </source>
</evidence>
<dbReference type="SMART" id="SM00387">
    <property type="entry name" value="HATPase_c"/>
    <property type="match status" value="1"/>
</dbReference>
<evidence type="ECO:0000256" key="1">
    <source>
        <dbReference type="ARBA" id="ARBA00000085"/>
    </source>
</evidence>
<reference evidence="13 14" key="1">
    <citation type="submission" date="2021-06" db="EMBL/GenBank/DDBJ databases">
        <title>Whole genome sequences of Flavobacterium sp. KK2020170 and assembly.</title>
        <authorList>
            <person name="Kitahara K."/>
            <person name="Miyoshi S."/>
            <person name="Uesaka K."/>
        </authorList>
    </citation>
    <scope>NUCLEOTIDE SEQUENCE [LARGE SCALE GENOMIC DNA]</scope>
    <source>
        <strain evidence="13 14">KK2020170</strain>
    </source>
</reference>
<dbReference type="Gene3D" id="1.20.5.1930">
    <property type="match status" value="1"/>
</dbReference>
<dbReference type="InterPro" id="IPR019734">
    <property type="entry name" value="TPR_rpt"/>
</dbReference>
<proteinExistence type="predicted"/>
<keyword evidence="3" id="KW-0597">Phosphoprotein</keyword>
<keyword evidence="7" id="KW-0067">ATP-binding</keyword>
<dbReference type="InterPro" id="IPR011712">
    <property type="entry name" value="Sig_transdc_His_kin_sub3_dim/P"/>
</dbReference>
<keyword evidence="4" id="KW-0808">Transferase</keyword>
<keyword evidence="6" id="KW-0418">Kinase</keyword>
<dbReference type="EMBL" id="AP024749">
    <property type="protein sequence ID" value="BCY28398.1"/>
    <property type="molecule type" value="Genomic_DNA"/>
</dbReference>
<keyword evidence="8" id="KW-0902">Two-component regulatory system</keyword>
<evidence type="ECO:0000256" key="8">
    <source>
        <dbReference type="ARBA" id="ARBA00023012"/>
    </source>
</evidence>
<evidence type="ECO:0000313" key="13">
    <source>
        <dbReference type="EMBL" id="BCY28398.1"/>
    </source>
</evidence>
<dbReference type="Gene3D" id="1.25.40.10">
    <property type="entry name" value="Tetratricopeptide repeat domain"/>
    <property type="match status" value="2"/>
</dbReference>
<feature type="signal peptide" evidence="11">
    <location>
        <begin position="1"/>
        <end position="20"/>
    </location>
</feature>
<evidence type="ECO:0000256" key="4">
    <source>
        <dbReference type="ARBA" id="ARBA00022679"/>
    </source>
</evidence>
<dbReference type="SMART" id="SM00028">
    <property type="entry name" value="TPR"/>
    <property type="match status" value="5"/>
</dbReference>
<evidence type="ECO:0000256" key="2">
    <source>
        <dbReference type="ARBA" id="ARBA00012438"/>
    </source>
</evidence>
<evidence type="ECO:0000256" key="11">
    <source>
        <dbReference type="SAM" id="SignalP"/>
    </source>
</evidence>
<evidence type="ECO:0000259" key="12">
    <source>
        <dbReference type="PROSITE" id="PS50109"/>
    </source>
</evidence>
<feature type="transmembrane region" description="Helical" evidence="10">
    <location>
        <begin position="394"/>
        <end position="413"/>
    </location>
</feature>
<dbReference type="InterPro" id="IPR005467">
    <property type="entry name" value="His_kinase_dom"/>
</dbReference>
<dbReference type="InterPro" id="IPR050482">
    <property type="entry name" value="Sensor_HK_TwoCompSys"/>
</dbReference>
<keyword evidence="10" id="KW-0812">Transmembrane</keyword>
<feature type="domain" description="Histidine kinase" evidence="12">
    <location>
        <begin position="452"/>
        <end position="645"/>
    </location>
</feature>
<dbReference type="SUPFAM" id="SSF48452">
    <property type="entry name" value="TPR-like"/>
    <property type="match status" value="1"/>
</dbReference>
<dbReference type="PANTHER" id="PTHR24421:SF10">
    <property type="entry name" value="NITRATE_NITRITE SENSOR PROTEIN NARQ"/>
    <property type="match status" value="1"/>
</dbReference>
<feature type="repeat" description="TPR" evidence="9">
    <location>
        <begin position="163"/>
        <end position="196"/>
    </location>
</feature>
<evidence type="ECO:0000256" key="6">
    <source>
        <dbReference type="ARBA" id="ARBA00022777"/>
    </source>
</evidence>
<keyword evidence="9" id="KW-0802">TPR repeat</keyword>
<dbReference type="InterPro" id="IPR036890">
    <property type="entry name" value="HATPase_C_sf"/>
</dbReference>
<organism evidence="13 14">
    <name type="scientific">Flavobacterium okayamense</name>
    <dbReference type="NCBI Taxonomy" id="2830782"/>
    <lineage>
        <taxon>Bacteria</taxon>
        <taxon>Pseudomonadati</taxon>
        <taxon>Bacteroidota</taxon>
        <taxon>Flavobacteriia</taxon>
        <taxon>Flavobacteriales</taxon>
        <taxon>Flavobacteriaceae</taxon>
        <taxon>Flavobacterium</taxon>
    </lineage>
</organism>